<keyword evidence="5" id="KW-1185">Reference proteome</keyword>
<comment type="caution">
    <text evidence="4">The sequence shown here is derived from an EMBL/GenBank/DDBJ whole genome shotgun (WGS) entry which is preliminary data.</text>
</comment>
<dbReference type="PANTHER" id="PTHR31836:SF28">
    <property type="entry name" value="SRCR DOMAIN-CONTAINING PROTEIN-RELATED"/>
    <property type="match status" value="1"/>
</dbReference>
<dbReference type="CDD" id="cd22191">
    <property type="entry name" value="DPBB_RlpA_EXP_N-like"/>
    <property type="match status" value="1"/>
</dbReference>
<dbReference type="InterPro" id="IPR051477">
    <property type="entry name" value="Expansin_CellWall"/>
</dbReference>
<accession>A0A8H6D935</accession>
<dbReference type="EMBL" id="JAAOAN010000406">
    <property type="protein sequence ID" value="KAF5707895.1"/>
    <property type="molecule type" value="Genomic_DNA"/>
</dbReference>
<feature type="compositionally biased region" description="Polar residues" evidence="2">
    <location>
        <begin position="72"/>
        <end position="82"/>
    </location>
</feature>
<feature type="signal peptide" evidence="3">
    <location>
        <begin position="1"/>
        <end position="19"/>
    </location>
</feature>
<dbReference type="SUPFAM" id="SSF50685">
    <property type="entry name" value="Barwin-like endoglucanases"/>
    <property type="match status" value="1"/>
</dbReference>
<dbReference type="PANTHER" id="PTHR31836">
    <property type="match status" value="1"/>
</dbReference>
<name>A0A8H6D935_9HYPO</name>
<evidence type="ECO:0000256" key="2">
    <source>
        <dbReference type="SAM" id="MobiDB-lite"/>
    </source>
</evidence>
<sequence>MNIFPFLHSFLSLAILVQSQGIIEIDWPEGCGQASPVIATAAEAPTAASTQIDIPHPALTHDNPSPPAAKYATQTGPFSNPSAYPEDSIGGHSQQESSPKPQSTNQKLDGDVHFGNLTYFDVGLGACGQDSTGQGETGNIVALSKFLYDPANIDNNPNHNPLCGRTIIIKGNNKISHATVLDRCEGCEINDIDVSHKVFKEIWGSLFDGRTDIQWWYS</sequence>
<organism evidence="4 5">
    <name type="scientific">Fusarium mundagurra</name>
    <dbReference type="NCBI Taxonomy" id="1567541"/>
    <lineage>
        <taxon>Eukaryota</taxon>
        <taxon>Fungi</taxon>
        <taxon>Dikarya</taxon>
        <taxon>Ascomycota</taxon>
        <taxon>Pezizomycotina</taxon>
        <taxon>Sordariomycetes</taxon>
        <taxon>Hypocreomycetidae</taxon>
        <taxon>Hypocreales</taxon>
        <taxon>Nectriaceae</taxon>
        <taxon>Fusarium</taxon>
        <taxon>Fusarium fujikuroi species complex</taxon>
    </lineage>
</organism>
<gene>
    <name evidence="4" type="ORF">FMUND_10878</name>
</gene>
<evidence type="ECO:0000313" key="5">
    <source>
        <dbReference type="Proteomes" id="UP000544331"/>
    </source>
</evidence>
<evidence type="ECO:0000256" key="1">
    <source>
        <dbReference type="ARBA" id="ARBA00022729"/>
    </source>
</evidence>
<feature type="region of interest" description="Disordered" evidence="2">
    <location>
        <begin position="54"/>
        <end position="108"/>
    </location>
</feature>
<reference evidence="4 5" key="1">
    <citation type="submission" date="2020-05" db="EMBL/GenBank/DDBJ databases">
        <title>Identification and distribution of gene clusters putatively required for synthesis of sphingolipid metabolism inhibitors in phylogenetically diverse species of the filamentous fungus Fusarium.</title>
        <authorList>
            <person name="Kim H.-S."/>
            <person name="Busman M."/>
            <person name="Brown D.W."/>
            <person name="Divon H."/>
            <person name="Uhlig S."/>
            <person name="Proctor R.H."/>
        </authorList>
    </citation>
    <scope>NUCLEOTIDE SEQUENCE [LARGE SCALE GENOMIC DNA]</scope>
    <source>
        <strain evidence="4 5">NRRL 66235</strain>
    </source>
</reference>
<evidence type="ECO:0000313" key="4">
    <source>
        <dbReference type="EMBL" id="KAF5707895.1"/>
    </source>
</evidence>
<dbReference type="AlphaFoldDB" id="A0A8H6D935"/>
<dbReference type="Gene3D" id="2.40.40.10">
    <property type="entry name" value="RlpA-like domain"/>
    <property type="match status" value="1"/>
</dbReference>
<proteinExistence type="predicted"/>
<feature type="compositionally biased region" description="Polar residues" evidence="2">
    <location>
        <begin position="91"/>
        <end position="107"/>
    </location>
</feature>
<protein>
    <submittedName>
        <fullName evidence="4">Allergen Asp f 7</fullName>
    </submittedName>
</protein>
<dbReference type="InterPro" id="IPR036908">
    <property type="entry name" value="RlpA-like_sf"/>
</dbReference>
<feature type="chain" id="PRO_5034884277" evidence="3">
    <location>
        <begin position="20"/>
        <end position="218"/>
    </location>
</feature>
<dbReference type="Proteomes" id="UP000544331">
    <property type="component" value="Unassembled WGS sequence"/>
</dbReference>
<dbReference type="OrthoDB" id="406505at2759"/>
<evidence type="ECO:0000256" key="3">
    <source>
        <dbReference type="SAM" id="SignalP"/>
    </source>
</evidence>
<keyword evidence="1 3" id="KW-0732">Signal</keyword>